<dbReference type="OrthoDB" id="8455333at2"/>
<keyword evidence="1" id="KW-0472">Membrane</keyword>
<dbReference type="EMBL" id="SPKJ01000107">
    <property type="protein sequence ID" value="MYZ49944.1"/>
    <property type="molecule type" value="Genomic_DNA"/>
</dbReference>
<keyword evidence="4" id="KW-1185">Reference proteome</keyword>
<feature type="transmembrane region" description="Helical" evidence="1">
    <location>
        <begin position="112"/>
        <end position="134"/>
    </location>
</feature>
<dbReference type="Pfam" id="PF07331">
    <property type="entry name" value="TctB"/>
    <property type="match status" value="1"/>
</dbReference>
<gene>
    <name evidence="3" type="ORF">E4O86_19745</name>
</gene>
<dbReference type="RefSeq" id="WP_161142282.1">
    <property type="nucleotide sequence ID" value="NZ_SPKJ01000107.1"/>
</dbReference>
<feature type="transmembrane region" description="Helical" evidence="1">
    <location>
        <begin position="76"/>
        <end position="106"/>
    </location>
</feature>
<evidence type="ECO:0000313" key="3">
    <source>
        <dbReference type="EMBL" id="MYZ49944.1"/>
    </source>
</evidence>
<evidence type="ECO:0000313" key="4">
    <source>
        <dbReference type="Proteomes" id="UP000773614"/>
    </source>
</evidence>
<reference evidence="3" key="1">
    <citation type="submission" date="2019-03" db="EMBL/GenBank/DDBJ databases">
        <title>Afifella sp. nov., isolated from activated sludge.</title>
        <authorList>
            <person name="Li Q."/>
            <person name="Liu Y."/>
        </authorList>
    </citation>
    <scope>NUCLEOTIDE SEQUENCE</scope>
    <source>
        <strain evidence="3">L72</strain>
    </source>
</reference>
<evidence type="ECO:0000259" key="2">
    <source>
        <dbReference type="Pfam" id="PF07331"/>
    </source>
</evidence>
<feature type="transmembrane region" description="Helical" evidence="1">
    <location>
        <begin position="35"/>
        <end position="55"/>
    </location>
</feature>
<feature type="domain" description="DUF1468" evidence="2">
    <location>
        <begin position="6"/>
        <end position="137"/>
    </location>
</feature>
<protein>
    <submittedName>
        <fullName evidence="3">Tripartite tricarboxylate transporter TctB family protein</fullName>
    </submittedName>
</protein>
<organism evidence="3 4">
    <name type="scientific">Propylenella binzhouense</name>
    <dbReference type="NCBI Taxonomy" id="2555902"/>
    <lineage>
        <taxon>Bacteria</taxon>
        <taxon>Pseudomonadati</taxon>
        <taxon>Pseudomonadota</taxon>
        <taxon>Alphaproteobacteria</taxon>
        <taxon>Hyphomicrobiales</taxon>
        <taxon>Propylenellaceae</taxon>
        <taxon>Propylenella</taxon>
    </lineage>
</organism>
<keyword evidence="1" id="KW-1133">Transmembrane helix</keyword>
<keyword evidence="1" id="KW-0812">Transmembrane</keyword>
<name>A0A964T7N1_9HYPH</name>
<sequence>MKRVFILAILALALGYTYFAFELSFLSSTGRLGPGFFPRVIGLGLIASCLYALAVEWRSGGTEAQERGLWGVAVRTALLSGLFVALLNVLGGLVAMIVFMLAALFMLNPGRVLQNLAVAFLLPIGIYVLFEFWLNAGIPQGMLPLPV</sequence>
<dbReference type="Proteomes" id="UP000773614">
    <property type="component" value="Unassembled WGS sequence"/>
</dbReference>
<proteinExistence type="predicted"/>
<comment type="caution">
    <text evidence="3">The sequence shown here is derived from an EMBL/GenBank/DDBJ whole genome shotgun (WGS) entry which is preliminary data.</text>
</comment>
<dbReference type="AlphaFoldDB" id="A0A964T7N1"/>
<dbReference type="InterPro" id="IPR009936">
    <property type="entry name" value="DUF1468"/>
</dbReference>
<evidence type="ECO:0000256" key="1">
    <source>
        <dbReference type="SAM" id="Phobius"/>
    </source>
</evidence>
<accession>A0A964T7N1</accession>